<evidence type="ECO:0000313" key="1">
    <source>
        <dbReference type="EMBL" id="HIU60345.1"/>
    </source>
</evidence>
<reference evidence="1" key="2">
    <citation type="journal article" date="2021" name="PeerJ">
        <title>Extensive microbial diversity within the chicken gut microbiome revealed by metagenomics and culture.</title>
        <authorList>
            <person name="Gilroy R."/>
            <person name="Ravi A."/>
            <person name="Getino M."/>
            <person name="Pursley I."/>
            <person name="Horton D.L."/>
            <person name="Alikhan N.F."/>
            <person name="Baker D."/>
            <person name="Gharbi K."/>
            <person name="Hall N."/>
            <person name="Watson M."/>
            <person name="Adriaenssens E.M."/>
            <person name="Foster-Nyarko E."/>
            <person name="Jarju S."/>
            <person name="Secka A."/>
            <person name="Antonio M."/>
            <person name="Oren A."/>
            <person name="Chaudhuri R.R."/>
            <person name="La Ragione R."/>
            <person name="Hildebrand F."/>
            <person name="Pallen M.J."/>
        </authorList>
    </citation>
    <scope>NUCLEOTIDE SEQUENCE</scope>
    <source>
        <strain evidence="1">18911</strain>
    </source>
</reference>
<dbReference type="AlphaFoldDB" id="A0A9D1MHK1"/>
<name>A0A9D1MHK1_9FIRM</name>
<dbReference type="Proteomes" id="UP000824094">
    <property type="component" value="Unassembled WGS sequence"/>
</dbReference>
<dbReference type="EMBL" id="DVNF01000086">
    <property type="protein sequence ID" value="HIU60345.1"/>
    <property type="molecule type" value="Genomic_DNA"/>
</dbReference>
<proteinExistence type="predicted"/>
<gene>
    <name evidence="1" type="ORF">IAB05_03010</name>
</gene>
<organism evidence="1 2">
    <name type="scientific">Candidatus Stercoripulliclostridium merdigallinarum</name>
    <dbReference type="NCBI Taxonomy" id="2840951"/>
    <lineage>
        <taxon>Bacteria</taxon>
        <taxon>Bacillati</taxon>
        <taxon>Bacillota</taxon>
        <taxon>Clostridia</taxon>
        <taxon>Eubacteriales</taxon>
        <taxon>Candidatus Stercoripulliclostridium</taxon>
    </lineage>
</organism>
<accession>A0A9D1MHK1</accession>
<evidence type="ECO:0000313" key="2">
    <source>
        <dbReference type="Proteomes" id="UP000824094"/>
    </source>
</evidence>
<protein>
    <submittedName>
        <fullName evidence="1">Uncharacterized protein</fullName>
    </submittedName>
</protein>
<reference evidence="1" key="1">
    <citation type="submission" date="2020-10" db="EMBL/GenBank/DDBJ databases">
        <authorList>
            <person name="Gilroy R."/>
        </authorList>
    </citation>
    <scope>NUCLEOTIDE SEQUENCE</scope>
    <source>
        <strain evidence="1">18911</strain>
    </source>
</reference>
<feature type="non-terminal residue" evidence="1">
    <location>
        <position position="76"/>
    </location>
</feature>
<sequence>MNIAELQNHLDIRKWHESENNGMDMCRHMPYCDYCKGEEEYPCALAYERMEKAEAEKAAAEKAAEKAAPKAAKPAK</sequence>
<comment type="caution">
    <text evidence="1">The sequence shown here is derived from an EMBL/GenBank/DDBJ whole genome shotgun (WGS) entry which is preliminary data.</text>
</comment>